<evidence type="ECO:0000256" key="2">
    <source>
        <dbReference type="ARBA" id="ARBA00022679"/>
    </source>
</evidence>
<organism evidence="9 10">
    <name type="scientific">Hymenobacter gummosus</name>
    <dbReference type="NCBI Taxonomy" id="1776032"/>
    <lineage>
        <taxon>Bacteria</taxon>
        <taxon>Pseudomonadati</taxon>
        <taxon>Bacteroidota</taxon>
        <taxon>Cytophagia</taxon>
        <taxon>Cytophagales</taxon>
        <taxon>Hymenobacteraceae</taxon>
        <taxon>Hymenobacter</taxon>
    </lineage>
</organism>
<comment type="function">
    <text evidence="8">Nucleotidyltransferase involved in the post-translational modification of proteins. It can catalyze the addition of adenosine monophosphate (AMP) or uridine monophosphate (UMP) to a protein, resulting in modifications known as AMPylation and UMPylation.</text>
</comment>
<evidence type="ECO:0000313" key="9">
    <source>
        <dbReference type="EMBL" id="RTQ46875.1"/>
    </source>
</evidence>
<evidence type="ECO:0000256" key="4">
    <source>
        <dbReference type="ARBA" id="ARBA00022723"/>
    </source>
</evidence>
<dbReference type="RefSeq" id="WP_126695196.1">
    <property type="nucleotide sequence ID" value="NZ_RXOF01000014.1"/>
</dbReference>
<keyword evidence="7 8" id="KW-0460">Magnesium</keyword>
<dbReference type="EMBL" id="RXOF01000014">
    <property type="protein sequence ID" value="RTQ46875.1"/>
    <property type="molecule type" value="Genomic_DNA"/>
</dbReference>
<feature type="active site" description="Proton acceptor" evidence="8">
    <location>
        <position position="275"/>
    </location>
</feature>
<feature type="binding site" evidence="8">
    <location>
        <position position="128"/>
    </location>
    <ligand>
        <name>ATP</name>
        <dbReference type="ChEBI" id="CHEBI:30616"/>
    </ligand>
</feature>
<dbReference type="PANTHER" id="PTHR32057:SF14">
    <property type="entry name" value="PROTEIN ADENYLYLTRANSFERASE SELO, MITOCHONDRIAL"/>
    <property type="match status" value="1"/>
</dbReference>
<dbReference type="AlphaFoldDB" id="A0A431TYH9"/>
<dbReference type="EC" id="2.7.7.-" evidence="8"/>
<dbReference type="GO" id="GO:0005524">
    <property type="term" value="F:ATP binding"/>
    <property type="evidence" value="ECO:0007669"/>
    <property type="project" value="UniProtKB-UniRule"/>
</dbReference>
<feature type="binding site" evidence="8">
    <location>
        <position position="198"/>
    </location>
    <ligand>
        <name>ATP</name>
        <dbReference type="ChEBI" id="CHEBI:30616"/>
    </ligand>
</feature>
<reference evidence="9 10" key="1">
    <citation type="submission" date="2018-12" db="EMBL/GenBank/DDBJ databases">
        <title>Hymenobacter gummosus sp. nov., isolated from a spring.</title>
        <authorList>
            <person name="Nie L."/>
        </authorList>
    </citation>
    <scope>NUCLEOTIDE SEQUENCE [LARGE SCALE GENOMIC DNA]</scope>
    <source>
        <strain evidence="9 10">KCTC 52166</strain>
    </source>
</reference>
<gene>
    <name evidence="8" type="primary">ydiU</name>
    <name evidence="8" type="synonym">selO</name>
    <name evidence="9" type="ORF">EJV47_21120</name>
</gene>
<evidence type="ECO:0000256" key="8">
    <source>
        <dbReference type="HAMAP-Rule" id="MF_00692"/>
    </source>
</evidence>
<feature type="binding site" evidence="8">
    <location>
        <position position="285"/>
    </location>
    <ligand>
        <name>ATP</name>
        <dbReference type="ChEBI" id="CHEBI:30616"/>
    </ligand>
</feature>
<dbReference type="PANTHER" id="PTHR32057">
    <property type="entry name" value="PROTEIN ADENYLYLTRANSFERASE SELO, MITOCHONDRIAL"/>
    <property type="match status" value="1"/>
</dbReference>
<dbReference type="HAMAP" id="MF_00692">
    <property type="entry name" value="SelO"/>
    <property type="match status" value="1"/>
</dbReference>
<comment type="cofactor">
    <cofactor evidence="8">
        <name>Mg(2+)</name>
        <dbReference type="ChEBI" id="CHEBI:18420"/>
    </cofactor>
    <cofactor evidence="8">
        <name>Mn(2+)</name>
        <dbReference type="ChEBI" id="CHEBI:29035"/>
    </cofactor>
</comment>
<dbReference type="GO" id="GO:0070733">
    <property type="term" value="F:AMPylase activity"/>
    <property type="evidence" value="ECO:0007669"/>
    <property type="project" value="UniProtKB-EC"/>
</dbReference>
<keyword evidence="2 8" id="KW-0808">Transferase</keyword>
<dbReference type="NCBIfam" id="NF000658">
    <property type="entry name" value="PRK00029.1"/>
    <property type="match status" value="1"/>
</dbReference>
<comment type="catalytic activity">
    <reaction evidence="8">
        <text>L-histidyl-[protein] + UTP = N(tele)-(5'-uridylyl)-L-histidyl-[protein] + diphosphate</text>
        <dbReference type="Rhea" id="RHEA:83891"/>
        <dbReference type="Rhea" id="RHEA-COMP:9745"/>
        <dbReference type="Rhea" id="RHEA-COMP:20239"/>
        <dbReference type="ChEBI" id="CHEBI:29979"/>
        <dbReference type="ChEBI" id="CHEBI:33019"/>
        <dbReference type="ChEBI" id="CHEBI:46398"/>
        <dbReference type="ChEBI" id="CHEBI:233474"/>
    </reaction>
</comment>
<feature type="binding site" evidence="8">
    <location>
        <position position="276"/>
    </location>
    <ligand>
        <name>Mg(2+)</name>
        <dbReference type="ChEBI" id="CHEBI:18420"/>
    </ligand>
</feature>
<keyword evidence="8" id="KW-0464">Manganese</keyword>
<keyword evidence="5 8" id="KW-0547">Nucleotide-binding</keyword>
<evidence type="ECO:0000256" key="3">
    <source>
        <dbReference type="ARBA" id="ARBA00022695"/>
    </source>
</evidence>
<feature type="binding site" evidence="8">
    <location>
        <position position="105"/>
    </location>
    <ligand>
        <name>ATP</name>
        <dbReference type="ChEBI" id="CHEBI:30616"/>
    </ligand>
</feature>
<name>A0A431TYH9_9BACT</name>
<comment type="catalytic activity">
    <reaction evidence="8">
        <text>L-seryl-[protein] + UTP = O-(5'-uridylyl)-L-seryl-[protein] + diphosphate</text>
        <dbReference type="Rhea" id="RHEA:64604"/>
        <dbReference type="Rhea" id="RHEA-COMP:9863"/>
        <dbReference type="Rhea" id="RHEA-COMP:16635"/>
        <dbReference type="ChEBI" id="CHEBI:29999"/>
        <dbReference type="ChEBI" id="CHEBI:33019"/>
        <dbReference type="ChEBI" id="CHEBI:46398"/>
        <dbReference type="ChEBI" id="CHEBI:156051"/>
    </reaction>
</comment>
<dbReference type="EC" id="2.7.7.108" evidence="8"/>
<evidence type="ECO:0000256" key="7">
    <source>
        <dbReference type="ARBA" id="ARBA00022842"/>
    </source>
</evidence>
<keyword evidence="3 8" id="KW-0548">Nucleotidyltransferase</keyword>
<dbReference type="Proteomes" id="UP000282184">
    <property type="component" value="Unassembled WGS sequence"/>
</dbReference>
<evidence type="ECO:0000313" key="10">
    <source>
        <dbReference type="Proteomes" id="UP000282184"/>
    </source>
</evidence>
<comment type="caution">
    <text evidence="9">The sequence shown here is derived from an EMBL/GenBank/DDBJ whole genome shotgun (WGS) entry which is preliminary data.</text>
</comment>
<feature type="binding site" evidence="8">
    <location>
        <position position="141"/>
    </location>
    <ligand>
        <name>ATP</name>
        <dbReference type="ChEBI" id="CHEBI:30616"/>
    </ligand>
</feature>
<comment type="catalytic activity">
    <reaction evidence="8">
        <text>L-tyrosyl-[protein] + ATP = O-(5'-adenylyl)-L-tyrosyl-[protein] + diphosphate</text>
        <dbReference type="Rhea" id="RHEA:54288"/>
        <dbReference type="Rhea" id="RHEA-COMP:10136"/>
        <dbReference type="Rhea" id="RHEA-COMP:13846"/>
        <dbReference type="ChEBI" id="CHEBI:30616"/>
        <dbReference type="ChEBI" id="CHEBI:33019"/>
        <dbReference type="ChEBI" id="CHEBI:46858"/>
        <dbReference type="ChEBI" id="CHEBI:83624"/>
        <dbReference type="EC" id="2.7.7.108"/>
    </reaction>
</comment>
<accession>A0A431TYH9</accession>
<dbReference type="GO" id="GO:0000287">
    <property type="term" value="F:magnesium ion binding"/>
    <property type="evidence" value="ECO:0007669"/>
    <property type="project" value="UniProtKB-UniRule"/>
</dbReference>
<comment type="similarity">
    <text evidence="1 8">Belongs to the SELO family.</text>
</comment>
<protein>
    <recommendedName>
        <fullName evidence="8">Protein nucleotidyltransferase YdiU</fullName>
        <ecNumber evidence="8">2.7.7.-</ecNumber>
    </recommendedName>
    <alternativeName>
        <fullName evidence="8">Protein adenylyltransferase YdiU</fullName>
        <ecNumber evidence="8">2.7.7.108</ecNumber>
    </alternativeName>
    <alternativeName>
        <fullName evidence="8">Protein uridylyltransferase YdiU</fullName>
        <ecNumber evidence="8">2.7.7.-</ecNumber>
    </alternativeName>
</protein>
<proteinExistence type="inferred from homology"/>
<feature type="binding site" evidence="8">
    <location>
        <position position="205"/>
    </location>
    <ligand>
        <name>ATP</name>
        <dbReference type="ChEBI" id="CHEBI:30616"/>
    </ligand>
</feature>
<keyword evidence="6 8" id="KW-0067">ATP-binding</keyword>
<feature type="binding site" evidence="8">
    <location>
        <position position="108"/>
    </location>
    <ligand>
        <name>ATP</name>
        <dbReference type="ChEBI" id="CHEBI:30616"/>
    </ligand>
</feature>
<comment type="catalytic activity">
    <reaction evidence="8">
        <text>L-threonyl-[protein] + ATP = 3-O-(5'-adenylyl)-L-threonyl-[protein] + diphosphate</text>
        <dbReference type="Rhea" id="RHEA:54292"/>
        <dbReference type="Rhea" id="RHEA-COMP:11060"/>
        <dbReference type="Rhea" id="RHEA-COMP:13847"/>
        <dbReference type="ChEBI" id="CHEBI:30013"/>
        <dbReference type="ChEBI" id="CHEBI:30616"/>
        <dbReference type="ChEBI" id="CHEBI:33019"/>
        <dbReference type="ChEBI" id="CHEBI:138113"/>
        <dbReference type="EC" id="2.7.7.108"/>
    </reaction>
</comment>
<keyword evidence="10" id="KW-1185">Reference proteome</keyword>
<dbReference type="Pfam" id="PF02696">
    <property type="entry name" value="SelO"/>
    <property type="match status" value="1"/>
</dbReference>
<feature type="binding site" evidence="8">
    <location>
        <position position="285"/>
    </location>
    <ligand>
        <name>Mg(2+)</name>
        <dbReference type="ChEBI" id="CHEBI:18420"/>
    </ligand>
</feature>
<dbReference type="OrthoDB" id="9773505at2"/>
<comment type="catalytic activity">
    <reaction evidence="8">
        <text>L-tyrosyl-[protein] + UTP = O-(5'-uridylyl)-L-tyrosyl-[protein] + diphosphate</text>
        <dbReference type="Rhea" id="RHEA:83887"/>
        <dbReference type="Rhea" id="RHEA-COMP:10136"/>
        <dbReference type="Rhea" id="RHEA-COMP:20238"/>
        <dbReference type="ChEBI" id="CHEBI:33019"/>
        <dbReference type="ChEBI" id="CHEBI:46398"/>
        <dbReference type="ChEBI" id="CHEBI:46858"/>
        <dbReference type="ChEBI" id="CHEBI:90602"/>
    </reaction>
</comment>
<evidence type="ECO:0000256" key="1">
    <source>
        <dbReference type="ARBA" id="ARBA00009747"/>
    </source>
</evidence>
<dbReference type="GO" id="GO:0030145">
    <property type="term" value="F:manganese ion binding"/>
    <property type="evidence" value="ECO:0007669"/>
    <property type="project" value="UniProtKB-UniRule"/>
</dbReference>
<dbReference type="InterPro" id="IPR003846">
    <property type="entry name" value="SelO"/>
</dbReference>
<keyword evidence="4 8" id="KW-0479">Metal-binding</keyword>
<evidence type="ECO:0000256" key="5">
    <source>
        <dbReference type="ARBA" id="ARBA00022741"/>
    </source>
</evidence>
<sequence>MPLLSIDQAPFQNSFADALRADPLRNLQPRQVPGYHYSPVTPTAVPDPRLLAWADEVGELLGLSRPPERGPAVDVLGGNLVTPSMKPFAARYGGHQFGSWAGQLGDGRALALGELPGTDGRSWEIQLKGAGPTPYSRRADGRAVLRSSVREFLCSEAMHHLGVPTTRALSLVATGDEVVRDMFYNGNARPEPGAVVARVAPSFVRFGNFQILAAHGEIEQLRELADFVIRGYYPELGAPAPEVYLRWFQEISRRTAVMVAHWMTVGFVHGVMNTDNMSILGLTIDYGPYGWLEPYDPDWTPNTTDFATHRYAFGQQPRVALWNLMMLAQALGPLVPDVQQLRPALDEYVAVFNLTRQQLTRRKLGLTAEQPDDAALLEALPAALAATQVDMTIFFRQLAQAVPALLAPGADEAGTLEPVLTAAAYSELGLDLQPLREWLTGYAARLRQEPAAPAEIRAGMLGANPKYVLRNYLAQQAIEAAEQGDLSVLHRLQQVLRRPFDEQPEHEELAARRPAWAASKPGCATLSCSS</sequence>
<comment type="catalytic activity">
    <reaction evidence="8">
        <text>L-seryl-[protein] + ATP = 3-O-(5'-adenylyl)-L-seryl-[protein] + diphosphate</text>
        <dbReference type="Rhea" id="RHEA:58120"/>
        <dbReference type="Rhea" id="RHEA-COMP:9863"/>
        <dbReference type="Rhea" id="RHEA-COMP:15073"/>
        <dbReference type="ChEBI" id="CHEBI:29999"/>
        <dbReference type="ChEBI" id="CHEBI:30616"/>
        <dbReference type="ChEBI" id="CHEBI:33019"/>
        <dbReference type="ChEBI" id="CHEBI:142516"/>
        <dbReference type="EC" id="2.7.7.108"/>
    </reaction>
</comment>
<feature type="binding site" evidence="8">
    <location>
        <position position="140"/>
    </location>
    <ligand>
        <name>ATP</name>
        <dbReference type="ChEBI" id="CHEBI:30616"/>
    </ligand>
</feature>
<feature type="binding site" evidence="8">
    <location>
        <position position="107"/>
    </location>
    <ligand>
        <name>ATP</name>
        <dbReference type="ChEBI" id="CHEBI:30616"/>
    </ligand>
</feature>
<evidence type="ECO:0000256" key="6">
    <source>
        <dbReference type="ARBA" id="ARBA00022840"/>
    </source>
</evidence>